<gene>
    <name evidence="5" type="primary">ureB</name>
    <name evidence="5" type="ORF">ASILVAE211_17915</name>
</gene>
<dbReference type="InterPro" id="IPR002026">
    <property type="entry name" value="Urease_gamma/gamma-beta_su"/>
</dbReference>
<comment type="catalytic activity">
    <reaction evidence="4">
        <text>urea + 2 H2O + H(+) = hydrogencarbonate + 2 NH4(+)</text>
        <dbReference type="Rhea" id="RHEA:20557"/>
        <dbReference type="ChEBI" id="CHEBI:15377"/>
        <dbReference type="ChEBI" id="CHEBI:15378"/>
        <dbReference type="ChEBI" id="CHEBI:16199"/>
        <dbReference type="ChEBI" id="CHEBI:17544"/>
        <dbReference type="ChEBI" id="CHEBI:28938"/>
        <dbReference type="EC" id="3.5.1.5"/>
    </reaction>
</comment>
<dbReference type="NCBIfam" id="TIGR00192">
    <property type="entry name" value="urease_beta"/>
    <property type="match status" value="1"/>
</dbReference>
<dbReference type="Proteomes" id="UP000708298">
    <property type="component" value="Unassembled WGS sequence"/>
</dbReference>
<dbReference type="Gene3D" id="3.30.280.10">
    <property type="entry name" value="Urease, gamma-like subunit"/>
    <property type="match status" value="1"/>
</dbReference>
<dbReference type="PANTHER" id="PTHR33569:SF1">
    <property type="entry name" value="UREASE"/>
    <property type="match status" value="1"/>
</dbReference>
<proteinExistence type="predicted"/>
<dbReference type="GO" id="GO:0043419">
    <property type="term" value="P:urea catabolic process"/>
    <property type="evidence" value="ECO:0007669"/>
    <property type="project" value="InterPro"/>
</dbReference>
<dbReference type="InterPro" id="IPR036461">
    <property type="entry name" value="Urease_betasu_sf"/>
</dbReference>
<evidence type="ECO:0000256" key="1">
    <source>
        <dbReference type="ARBA" id="ARBA00004897"/>
    </source>
</evidence>
<name>A0A963YUD8_9PROT</name>
<dbReference type="InterPro" id="IPR008223">
    <property type="entry name" value="Urease_gamma-beta_su"/>
</dbReference>
<dbReference type="RefSeq" id="WP_227322733.1">
    <property type="nucleotide sequence ID" value="NZ_JAESVB010000010.1"/>
</dbReference>
<dbReference type="GO" id="GO:0016151">
    <property type="term" value="F:nickel cation binding"/>
    <property type="evidence" value="ECO:0007669"/>
    <property type="project" value="InterPro"/>
</dbReference>
<dbReference type="Pfam" id="PF00699">
    <property type="entry name" value="Urease_beta"/>
    <property type="match status" value="1"/>
</dbReference>
<dbReference type="SUPFAM" id="SSF51278">
    <property type="entry name" value="Urease, beta-subunit"/>
    <property type="match status" value="1"/>
</dbReference>
<evidence type="ECO:0000256" key="3">
    <source>
        <dbReference type="ARBA" id="ARBA00022801"/>
    </source>
</evidence>
<dbReference type="EMBL" id="JAESVB010000010">
    <property type="protein sequence ID" value="MCB8877076.1"/>
    <property type="molecule type" value="Genomic_DNA"/>
</dbReference>
<dbReference type="AlphaFoldDB" id="A0A963YUD8"/>
<dbReference type="SUPFAM" id="SSF54111">
    <property type="entry name" value="Urease, gamma-subunit"/>
    <property type="match status" value="1"/>
</dbReference>
<protein>
    <recommendedName>
        <fullName evidence="2">urease</fullName>
        <ecNumber evidence="2">3.5.1.5</ecNumber>
    </recommendedName>
</protein>
<evidence type="ECO:0000313" key="5">
    <source>
        <dbReference type="EMBL" id="MCB8877076.1"/>
    </source>
</evidence>
<comment type="pathway">
    <text evidence="1">Nitrogen metabolism; urea degradation; CO(2) and NH(3) from urea (urease route): step 1/1.</text>
</comment>
<organism evidence="5 6">
    <name type="scientific">Acidisoma silvae</name>
    <dbReference type="NCBI Taxonomy" id="2802396"/>
    <lineage>
        <taxon>Bacteria</taxon>
        <taxon>Pseudomonadati</taxon>
        <taxon>Pseudomonadota</taxon>
        <taxon>Alphaproteobacteria</taxon>
        <taxon>Acetobacterales</taxon>
        <taxon>Acidocellaceae</taxon>
        <taxon>Acidisoma</taxon>
    </lineage>
</organism>
<dbReference type="GO" id="GO:0009039">
    <property type="term" value="F:urease activity"/>
    <property type="evidence" value="ECO:0007669"/>
    <property type="project" value="UniProtKB-EC"/>
</dbReference>
<sequence>MNLAPTEVERLTIFMAAEHARRLRGHGIKLSHPEAIALIADEMLLAARKGMTYEAIVEMAGQMLTADDVEPGVAPMVDMISVEANFTEGTKMVIVFNPIGPGEEAQADSEEPGEIITLDGEIELNAGREQTMIDVINTGDRDIQVRSHTHFFEVNPALDFDRARAFGKRLDVLSGGGVRFEPGLRKRVTLIPMAGDRIVRGQSGLTEGRLDDDTVREAAFAAARAGGYRGI</sequence>
<dbReference type="EC" id="3.5.1.5" evidence="2"/>
<dbReference type="Gene3D" id="2.10.150.10">
    <property type="entry name" value="Urease, beta subunit"/>
    <property type="match status" value="1"/>
</dbReference>
<dbReference type="PANTHER" id="PTHR33569">
    <property type="entry name" value="UREASE"/>
    <property type="match status" value="1"/>
</dbReference>
<comment type="caution">
    <text evidence="5">The sequence shown here is derived from an EMBL/GenBank/DDBJ whole genome shotgun (WGS) entry which is preliminary data.</text>
</comment>
<reference evidence="5" key="2">
    <citation type="submission" date="2021-01" db="EMBL/GenBank/DDBJ databases">
        <authorList>
            <person name="Mieszkin S."/>
            <person name="Pouder E."/>
            <person name="Alain K."/>
        </authorList>
    </citation>
    <scope>NUCLEOTIDE SEQUENCE</scope>
    <source>
        <strain evidence="5">HW T2.11</strain>
    </source>
</reference>
<evidence type="ECO:0000313" key="6">
    <source>
        <dbReference type="Proteomes" id="UP000708298"/>
    </source>
</evidence>
<dbReference type="CDD" id="cd00390">
    <property type="entry name" value="Urease_gamma"/>
    <property type="match status" value="1"/>
</dbReference>
<dbReference type="Pfam" id="PF00547">
    <property type="entry name" value="Urease_gamma"/>
    <property type="match status" value="1"/>
</dbReference>
<reference evidence="5" key="1">
    <citation type="journal article" date="2021" name="Microorganisms">
        <title>Acidisoma silvae sp. nov. and Acidisomacellulosilytica sp. nov., Two Acidophilic Bacteria Isolated from Decaying Wood, Hydrolyzing Cellulose and Producing Poly-3-hydroxybutyrate.</title>
        <authorList>
            <person name="Mieszkin S."/>
            <person name="Pouder E."/>
            <person name="Uroz S."/>
            <person name="Simon-Colin C."/>
            <person name="Alain K."/>
        </authorList>
    </citation>
    <scope>NUCLEOTIDE SEQUENCE</scope>
    <source>
        <strain evidence="5">HW T2.11</strain>
    </source>
</reference>
<accession>A0A963YUD8</accession>
<dbReference type="InterPro" id="IPR036463">
    <property type="entry name" value="Urease_gamma_sf"/>
</dbReference>
<dbReference type="CDD" id="cd00407">
    <property type="entry name" value="Urease_beta"/>
    <property type="match status" value="1"/>
</dbReference>
<evidence type="ECO:0000256" key="4">
    <source>
        <dbReference type="ARBA" id="ARBA00047778"/>
    </source>
</evidence>
<dbReference type="InterPro" id="IPR050069">
    <property type="entry name" value="Urease_subunit"/>
</dbReference>
<keyword evidence="6" id="KW-1185">Reference proteome</keyword>
<dbReference type="NCBIfam" id="TIGR00193">
    <property type="entry name" value="urease_gam"/>
    <property type="match status" value="1"/>
</dbReference>
<dbReference type="GO" id="GO:0035550">
    <property type="term" value="C:urease complex"/>
    <property type="evidence" value="ECO:0007669"/>
    <property type="project" value="InterPro"/>
</dbReference>
<dbReference type="InterPro" id="IPR002019">
    <property type="entry name" value="Urease_beta-like"/>
</dbReference>
<dbReference type="PIRSF" id="PIRSF001225">
    <property type="entry name" value="Urease_gammabeta"/>
    <property type="match status" value="1"/>
</dbReference>
<dbReference type="NCBIfam" id="NF009671">
    <property type="entry name" value="PRK13192.1"/>
    <property type="match status" value="1"/>
</dbReference>
<keyword evidence="3 5" id="KW-0378">Hydrolase</keyword>
<evidence type="ECO:0000256" key="2">
    <source>
        <dbReference type="ARBA" id="ARBA00012934"/>
    </source>
</evidence>